<dbReference type="Gene3D" id="3.30.1180.10">
    <property type="match status" value="1"/>
</dbReference>
<proteinExistence type="predicted"/>
<dbReference type="AlphaFoldDB" id="A0A173U3I0"/>
<dbReference type="InterPro" id="IPR050270">
    <property type="entry name" value="DegV_domain_contain"/>
</dbReference>
<dbReference type="PANTHER" id="PTHR33434:SF2">
    <property type="entry name" value="FATTY ACID-BINDING PROTEIN TM_1468"/>
    <property type="match status" value="1"/>
</dbReference>
<reference evidence="2 3" key="1">
    <citation type="submission" date="2015-09" db="EMBL/GenBank/DDBJ databases">
        <authorList>
            <consortium name="Pathogen Informatics"/>
        </authorList>
    </citation>
    <scope>NUCLEOTIDE SEQUENCE [LARGE SCALE GENOMIC DNA]</scope>
    <source>
        <strain evidence="2 3">2789STDY5608891</strain>
    </source>
</reference>
<accession>A0A173U3I0</accession>
<dbReference type="Gene3D" id="3.40.50.10170">
    <property type="match status" value="1"/>
</dbReference>
<dbReference type="EMBL" id="CYYA01000011">
    <property type="protein sequence ID" value="CUN09040.1"/>
    <property type="molecule type" value="Genomic_DNA"/>
</dbReference>
<organism evidence="2 3">
    <name type="scientific">Eubacterium ramulus</name>
    <dbReference type="NCBI Taxonomy" id="39490"/>
    <lineage>
        <taxon>Bacteria</taxon>
        <taxon>Bacillati</taxon>
        <taxon>Bacillota</taxon>
        <taxon>Clostridia</taxon>
        <taxon>Eubacteriales</taxon>
        <taxon>Eubacteriaceae</taxon>
        <taxon>Eubacterium</taxon>
    </lineage>
</organism>
<evidence type="ECO:0000313" key="3">
    <source>
        <dbReference type="Proteomes" id="UP000095492"/>
    </source>
</evidence>
<dbReference type="InterPro" id="IPR003797">
    <property type="entry name" value="DegV"/>
</dbReference>
<dbReference type="SUPFAM" id="SSF82549">
    <property type="entry name" value="DAK1/DegV-like"/>
    <property type="match status" value="1"/>
</dbReference>
<evidence type="ECO:0000256" key="1">
    <source>
        <dbReference type="ARBA" id="ARBA00023121"/>
    </source>
</evidence>
<name>A0A173U3I0_EUBRA</name>
<dbReference type="OrthoDB" id="9780216at2"/>
<dbReference type="PROSITE" id="PS51482">
    <property type="entry name" value="DEGV"/>
    <property type="match status" value="1"/>
</dbReference>
<evidence type="ECO:0000313" key="2">
    <source>
        <dbReference type="EMBL" id="CUN09040.1"/>
    </source>
</evidence>
<dbReference type="InterPro" id="IPR043168">
    <property type="entry name" value="DegV_C"/>
</dbReference>
<dbReference type="Proteomes" id="UP000095492">
    <property type="component" value="Unassembled WGS sequence"/>
</dbReference>
<keyword evidence="1" id="KW-0446">Lipid-binding</keyword>
<dbReference type="GeneID" id="97392588"/>
<dbReference type="STRING" id="39490.ERS852448_01827"/>
<dbReference type="RefSeq" id="WP_022035579.1">
    <property type="nucleotide sequence ID" value="NZ_CAXUGT010000016.1"/>
</dbReference>
<gene>
    <name evidence="2" type="ORF">ERS852448_01827</name>
</gene>
<protein>
    <submittedName>
        <fullName evidence="2">DegV domain-containing protein SAV1425</fullName>
    </submittedName>
</protein>
<dbReference type="NCBIfam" id="TIGR00762">
    <property type="entry name" value="DegV"/>
    <property type="match status" value="1"/>
</dbReference>
<sequence>MREIIISTESGSDLPENLVKKYDIKVIPMHIVMDGTSYADGTISVDKIYEYHNETKKIPTTSAVNVGEYIDFFTQIRKEHPDCVIMHLAYSSLASSTYQNAEIAIREFEDIYLIDTRNVSGGCTAHLAKTYEIVQAKKDTVTDYKALADEIESWNKKVFCSFIPGNLDYLKAGGRVSNAAYLGATLLRLKPLIEIVDGQLLASKKYRGSIEKFVDTYMEEYLAKHDVSRKCLYLMYSKGLSQVALDRMKENAIRFGFESYEYVMTGCVISCHSGPGAIGLAGCCE</sequence>
<dbReference type="GO" id="GO:0008289">
    <property type="term" value="F:lipid binding"/>
    <property type="evidence" value="ECO:0007669"/>
    <property type="project" value="UniProtKB-KW"/>
</dbReference>
<dbReference type="PANTHER" id="PTHR33434">
    <property type="entry name" value="DEGV DOMAIN-CONTAINING PROTEIN DR_1986-RELATED"/>
    <property type="match status" value="1"/>
</dbReference>
<dbReference type="Pfam" id="PF02645">
    <property type="entry name" value="DegV"/>
    <property type="match status" value="1"/>
</dbReference>